<protein>
    <recommendedName>
        <fullName evidence="3">Carboxylate-amine ligase</fullName>
    </recommendedName>
</protein>
<sequence>MDAGGDTVGVEEEFVLVDPRSGTTAAAAPRVLDLRADEPGVMAGFLQFQVETATAVCRSLS</sequence>
<evidence type="ECO:0000313" key="2">
    <source>
        <dbReference type="Proteomes" id="UP000000328"/>
    </source>
</evidence>
<dbReference type="Gene3D" id="3.30.590.20">
    <property type="match status" value="1"/>
</dbReference>
<dbReference type="RefSeq" id="WP_013227305.1">
    <property type="nucleotide sequence ID" value="NC_014318.1"/>
</dbReference>
<dbReference type="eggNOG" id="COG2170">
    <property type="taxonomic scope" value="Bacteria"/>
</dbReference>
<dbReference type="SUPFAM" id="SSF55931">
    <property type="entry name" value="Glutamine synthetase/guanido kinase"/>
    <property type="match status" value="1"/>
</dbReference>
<dbReference type="Proteomes" id="UP000000328">
    <property type="component" value="Chromosome"/>
</dbReference>
<dbReference type="PATRIC" id="fig|749927.5.peg.5689"/>
<dbReference type="OrthoDB" id="9803842at2"/>
<evidence type="ECO:0008006" key="3">
    <source>
        <dbReference type="Google" id="ProtNLM"/>
    </source>
</evidence>
<reference evidence="1 2" key="1">
    <citation type="journal article" date="2010" name="Cell Res.">
        <title>Complete genome sequence of the rifamycin SV-producing Amycolatopsis mediterranei U32 revealed its genetic characteristics in phylogeny and metabolism.</title>
        <authorList>
            <person name="Zhao W."/>
            <person name="Zhong Y."/>
            <person name="Yuan H."/>
            <person name="Wang J."/>
            <person name="Zheng H."/>
            <person name="Wang Y."/>
            <person name="Cen X."/>
            <person name="Xu F."/>
            <person name="Bai J."/>
            <person name="Han X."/>
            <person name="Lu G."/>
            <person name="Zhu Y."/>
            <person name="Shao Z."/>
            <person name="Yan H."/>
            <person name="Li C."/>
            <person name="Peng N."/>
            <person name="Zhang Z."/>
            <person name="Zhang Y."/>
            <person name="Lin W."/>
            <person name="Fan Y."/>
            <person name="Qin Z."/>
            <person name="Hu Y."/>
            <person name="Zhu B."/>
            <person name="Wang S."/>
            <person name="Ding X."/>
            <person name="Zhao G.P."/>
        </authorList>
    </citation>
    <scope>NUCLEOTIDE SEQUENCE [LARGE SCALE GENOMIC DNA]</scope>
    <source>
        <strain evidence="2">U-32</strain>
    </source>
</reference>
<gene>
    <name evidence="1" type="ordered locus">AMED_5486</name>
</gene>
<dbReference type="InterPro" id="IPR014746">
    <property type="entry name" value="Gln_synth/guanido_kin_cat_dom"/>
</dbReference>
<dbReference type="AlphaFoldDB" id="A0A0H3D8E8"/>
<accession>A0A0H3D8E8</accession>
<dbReference type="GeneID" id="92873193"/>
<dbReference type="KEGG" id="amd:AMED_5486"/>
<name>A0A0H3D8E8_AMYMU</name>
<dbReference type="EMBL" id="CP002000">
    <property type="protein sequence ID" value="ADJ47245.1"/>
    <property type="molecule type" value="Genomic_DNA"/>
</dbReference>
<proteinExistence type="predicted"/>
<evidence type="ECO:0000313" key="1">
    <source>
        <dbReference type="EMBL" id="ADJ47245.1"/>
    </source>
</evidence>
<dbReference type="GO" id="GO:0003824">
    <property type="term" value="F:catalytic activity"/>
    <property type="evidence" value="ECO:0007669"/>
    <property type="project" value="InterPro"/>
</dbReference>
<dbReference type="HOGENOM" id="CLU_2912248_0_0_11"/>
<organism evidence="1 2">
    <name type="scientific">Amycolatopsis mediterranei (strain U-32)</name>
    <dbReference type="NCBI Taxonomy" id="749927"/>
    <lineage>
        <taxon>Bacteria</taxon>
        <taxon>Bacillati</taxon>
        <taxon>Actinomycetota</taxon>
        <taxon>Actinomycetes</taxon>
        <taxon>Pseudonocardiales</taxon>
        <taxon>Pseudonocardiaceae</taxon>
        <taxon>Amycolatopsis</taxon>
    </lineage>
</organism>